<keyword evidence="1" id="KW-1133">Transmembrane helix</keyword>
<dbReference type="STRING" id="747676.F4RPF7"/>
<dbReference type="eggNOG" id="KOG0916">
    <property type="taxonomic scope" value="Eukaryota"/>
</dbReference>
<dbReference type="RefSeq" id="XP_007411008.1">
    <property type="nucleotide sequence ID" value="XM_007410946.1"/>
</dbReference>
<dbReference type="AlphaFoldDB" id="F4RPF7"/>
<protein>
    <submittedName>
        <fullName evidence="2">Family 48 glycosyltransferase</fullName>
    </submittedName>
</protein>
<name>F4RPF7_MELLP</name>
<proteinExistence type="predicted"/>
<feature type="transmembrane region" description="Helical" evidence="1">
    <location>
        <begin position="133"/>
        <end position="157"/>
    </location>
</feature>
<reference evidence="3" key="1">
    <citation type="journal article" date="2011" name="Proc. Natl. Acad. Sci. U.S.A.">
        <title>Obligate biotrophy features unraveled by the genomic analysis of rust fungi.</title>
        <authorList>
            <person name="Duplessis S."/>
            <person name="Cuomo C.A."/>
            <person name="Lin Y.-C."/>
            <person name="Aerts A."/>
            <person name="Tisserant E."/>
            <person name="Veneault-Fourrey C."/>
            <person name="Joly D.L."/>
            <person name="Hacquard S."/>
            <person name="Amselem J."/>
            <person name="Cantarel B.L."/>
            <person name="Chiu R."/>
            <person name="Coutinho P.M."/>
            <person name="Feau N."/>
            <person name="Field M."/>
            <person name="Frey P."/>
            <person name="Gelhaye E."/>
            <person name="Goldberg J."/>
            <person name="Grabherr M.G."/>
            <person name="Kodira C.D."/>
            <person name="Kohler A."/>
            <person name="Kuees U."/>
            <person name="Lindquist E.A."/>
            <person name="Lucas S.M."/>
            <person name="Mago R."/>
            <person name="Mauceli E."/>
            <person name="Morin E."/>
            <person name="Murat C."/>
            <person name="Pangilinan J.L."/>
            <person name="Park R."/>
            <person name="Pearson M."/>
            <person name="Quesneville H."/>
            <person name="Rouhier N."/>
            <person name="Sakthikumar S."/>
            <person name="Salamov A.A."/>
            <person name="Schmutz J."/>
            <person name="Selles B."/>
            <person name="Shapiro H."/>
            <person name="Tanguay P."/>
            <person name="Tuskan G.A."/>
            <person name="Henrissat B."/>
            <person name="Van de Peer Y."/>
            <person name="Rouze P."/>
            <person name="Ellis J.G."/>
            <person name="Dodds P.N."/>
            <person name="Schein J.E."/>
            <person name="Zhong S."/>
            <person name="Hamelin R.C."/>
            <person name="Grigoriev I.V."/>
            <person name="Szabo L.J."/>
            <person name="Martin F."/>
        </authorList>
    </citation>
    <scope>NUCLEOTIDE SEQUENCE [LARGE SCALE GENOMIC DNA]</scope>
    <source>
        <strain evidence="3">98AG31 / pathotype 3-4-7</strain>
    </source>
</reference>
<dbReference type="OrthoDB" id="1880850at2759"/>
<accession>F4RPF7</accession>
<feature type="transmembrane region" description="Helical" evidence="1">
    <location>
        <begin position="75"/>
        <end position="96"/>
    </location>
</feature>
<evidence type="ECO:0000256" key="1">
    <source>
        <dbReference type="SAM" id="Phobius"/>
    </source>
</evidence>
<gene>
    <name evidence="2" type="ORF">MELLADRAFT_36688</name>
</gene>
<keyword evidence="2" id="KW-0808">Transferase</keyword>
<dbReference type="InParanoid" id="F4RPF7"/>
<dbReference type="GeneID" id="18927574"/>
<evidence type="ECO:0000313" key="3">
    <source>
        <dbReference type="Proteomes" id="UP000001072"/>
    </source>
</evidence>
<sequence length="163" mass="18895">MVWNISHAVLGMIATIAIQRALFKLLIACFLSTEFKHDETNRAWWTGKWYGRKLGAHAWSQPVQEFIFKIVEMSLFSADLLTCHFVLIILSVPLLIPFSNRSHLTMLFWLRPSKQIRPPIFLFKQIAQRRKIVATYGVFYAIIIGSLITFIVSFSFLRASWST</sequence>
<evidence type="ECO:0000313" key="2">
    <source>
        <dbReference type="EMBL" id="EGG05519.1"/>
    </source>
</evidence>
<dbReference type="Proteomes" id="UP000001072">
    <property type="component" value="Unassembled WGS sequence"/>
</dbReference>
<keyword evidence="1" id="KW-0812">Transmembrane</keyword>
<dbReference type="HOGENOM" id="CLU_090759_0_0_1"/>
<dbReference type="KEGG" id="mlr:MELLADRAFT_36688"/>
<dbReference type="EMBL" id="GL883112">
    <property type="protein sequence ID" value="EGG05519.1"/>
    <property type="molecule type" value="Genomic_DNA"/>
</dbReference>
<dbReference type="GO" id="GO:0016740">
    <property type="term" value="F:transferase activity"/>
    <property type="evidence" value="ECO:0007669"/>
    <property type="project" value="UniProtKB-KW"/>
</dbReference>
<dbReference type="VEuPathDB" id="FungiDB:MELLADRAFT_36688"/>
<keyword evidence="1" id="KW-0472">Membrane</keyword>
<organism evidence="3">
    <name type="scientific">Melampsora larici-populina (strain 98AG31 / pathotype 3-4-7)</name>
    <name type="common">Poplar leaf rust fungus</name>
    <dbReference type="NCBI Taxonomy" id="747676"/>
    <lineage>
        <taxon>Eukaryota</taxon>
        <taxon>Fungi</taxon>
        <taxon>Dikarya</taxon>
        <taxon>Basidiomycota</taxon>
        <taxon>Pucciniomycotina</taxon>
        <taxon>Pucciniomycetes</taxon>
        <taxon>Pucciniales</taxon>
        <taxon>Melampsoraceae</taxon>
        <taxon>Melampsora</taxon>
    </lineage>
</organism>
<keyword evidence="3" id="KW-1185">Reference proteome</keyword>